<dbReference type="PANTHER" id="PTHR33393:SF13">
    <property type="entry name" value="PGA BIOSYNTHESIS PROTEIN CAPA"/>
    <property type="match status" value="1"/>
</dbReference>
<dbReference type="SUPFAM" id="SSF56300">
    <property type="entry name" value="Metallo-dependent phosphatases"/>
    <property type="match status" value="1"/>
</dbReference>
<dbReference type="Proteomes" id="UP001548713">
    <property type="component" value="Unassembled WGS sequence"/>
</dbReference>
<evidence type="ECO:0000313" key="4">
    <source>
        <dbReference type="Proteomes" id="UP001548713"/>
    </source>
</evidence>
<dbReference type="EMBL" id="JBEWLY010000013">
    <property type="protein sequence ID" value="MET1755725.1"/>
    <property type="molecule type" value="Genomic_DNA"/>
</dbReference>
<dbReference type="PANTHER" id="PTHR33393">
    <property type="entry name" value="POLYGLUTAMINE SYNTHESIS ACCESSORY PROTEIN RV0574C-RELATED"/>
    <property type="match status" value="1"/>
</dbReference>
<dbReference type="InterPro" id="IPR052169">
    <property type="entry name" value="CW_Biosynth-Accessory"/>
</dbReference>
<proteinExistence type="inferred from homology"/>
<reference evidence="3 4" key="1">
    <citation type="submission" date="2024-07" db="EMBL/GenBank/DDBJ databases">
        <title>Novosphingobium kalidii RD2P27.</title>
        <authorList>
            <person name="Sun J.-Q."/>
        </authorList>
    </citation>
    <scope>NUCLEOTIDE SEQUENCE [LARGE SCALE GENOMIC DNA]</scope>
    <source>
        <strain evidence="3 4">RD2P27</strain>
    </source>
</reference>
<evidence type="ECO:0000259" key="2">
    <source>
        <dbReference type="SMART" id="SM00854"/>
    </source>
</evidence>
<feature type="domain" description="Capsule synthesis protein CapA" evidence="2">
    <location>
        <begin position="58"/>
        <end position="324"/>
    </location>
</feature>
<gene>
    <name evidence="3" type="ORF">ABVV53_09670</name>
</gene>
<dbReference type="Pfam" id="PF09587">
    <property type="entry name" value="PGA_cap"/>
    <property type="match status" value="1"/>
</dbReference>
<dbReference type="InterPro" id="IPR029052">
    <property type="entry name" value="Metallo-depent_PP-like"/>
</dbReference>
<comment type="similarity">
    <text evidence="1">Belongs to the CapA family.</text>
</comment>
<evidence type="ECO:0000256" key="1">
    <source>
        <dbReference type="ARBA" id="ARBA00005662"/>
    </source>
</evidence>
<keyword evidence="3" id="KW-0378">Hydrolase</keyword>
<dbReference type="SMART" id="SM00854">
    <property type="entry name" value="PGA_cap"/>
    <property type="match status" value="1"/>
</dbReference>
<name>A0ABV2D1K4_9SPHN</name>
<accession>A0ABV2D1K4</accession>
<keyword evidence="4" id="KW-1185">Reference proteome</keyword>
<organism evidence="3 4">
    <name type="scientific">Novosphingobium kalidii</name>
    <dbReference type="NCBI Taxonomy" id="3230299"/>
    <lineage>
        <taxon>Bacteria</taxon>
        <taxon>Pseudomonadati</taxon>
        <taxon>Pseudomonadota</taxon>
        <taxon>Alphaproteobacteria</taxon>
        <taxon>Sphingomonadales</taxon>
        <taxon>Sphingomonadaceae</taxon>
        <taxon>Novosphingobium</taxon>
    </lineage>
</organism>
<dbReference type="RefSeq" id="WP_353984164.1">
    <property type="nucleotide sequence ID" value="NZ_JBEWLY010000013.1"/>
</dbReference>
<comment type="caution">
    <text evidence="3">The sequence shown here is derived from an EMBL/GenBank/DDBJ whole genome shotgun (WGS) entry which is preliminary data.</text>
</comment>
<sequence>MPFHSNERGIARMFAPRKCSGCSRSGTRKLHLSAFALAGAMCAASAGAEAPPADGKLSIALTGQALIHTDFRTASPETVAAVKPLLKGDVVFTNFEGAVAIEGAKAKGFLTGEGFHSPAVAAPAASLDALKDLGFNLLALSNNHAWDLQGPGILSTMRAMKARGLTGAGIGKDLQQAAAPAYLKTPDGTVALVSLASGSIAKGAGATAAQPGINELRVADRSLPDADDKARILGQIRKAARKADVVIAYHHNHVFQSSAPFFTMMNEQLPERLYPSDWVKRFAHEEVDAGANVVVMHGAPLLHGVEVYKGAVILYGLGNFIFQLEPTPPRFEETMVWRSVIATVDFKDRKLQGVRFKPVAIDKGRDEDDRFIARRGMPAPANSDQARYTLERLAQLSQPFGTTLRIDGDQATIDLNATK</sequence>
<dbReference type="InterPro" id="IPR019079">
    <property type="entry name" value="Capsule_synth_CapA"/>
</dbReference>
<evidence type="ECO:0000313" key="3">
    <source>
        <dbReference type="EMBL" id="MET1755725.1"/>
    </source>
</evidence>
<dbReference type="CDD" id="cd07381">
    <property type="entry name" value="MPP_CapA"/>
    <property type="match status" value="1"/>
</dbReference>
<protein>
    <submittedName>
        <fullName evidence="3">CapA family protein</fullName>
        <ecNumber evidence="3">3.1.-.-</ecNumber>
    </submittedName>
</protein>
<dbReference type="EC" id="3.1.-.-" evidence="3"/>
<dbReference type="GO" id="GO:0016787">
    <property type="term" value="F:hydrolase activity"/>
    <property type="evidence" value="ECO:0007669"/>
    <property type="project" value="UniProtKB-KW"/>
</dbReference>